<dbReference type="EC" id="2.7.7.65" evidence="1"/>
<dbReference type="Proteomes" id="UP001241056">
    <property type="component" value="Unassembled WGS sequence"/>
</dbReference>
<dbReference type="InterPro" id="IPR043128">
    <property type="entry name" value="Rev_trsase/Diguanyl_cyclase"/>
</dbReference>
<dbReference type="Pfam" id="PF00990">
    <property type="entry name" value="GGDEF"/>
    <property type="match status" value="1"/>
</dbReference>
<proteinExistence type="predicted"/>
<sequence>MQLPIGIAHEKSTVSSRVTVSIGIATLIPTLTMDKQALLQAADKALYAAKQSGRNRFCSA</sequence>
<evidence type="ECO:0000313" key="5">
    <source>
        <dbReference type="Proteomes" id="UP001241056"/>
    </source>
</evidence>
<dbReference type="RefSeq" id="WP_289410741.1">
    <property type="nucleotide sequence ID" value="NZ_JAUCDY010000007.1"/>
</dbReference>
<keyword evidence="4" id="KW-0548">Nucleotidyltransferase</keyword>
<dbReference type="PROSITE" id="PS50887">
    <property type="entry name" value="GGDEF"/>
    <property type="match status" value="1"/>
</dbReference>
<dbReference type="PANTHER" id="PTHR45138">
    <property type="entry name" value="REGULATORY COMPONENTS OF SENSORY TRANSDUCTION SYSTEM"/>
    <property type="match status" value="1"/>
</dbReference>
<comment type="catalytic activity">
    <reaction evidence="2">
        <text>2 GTP = 3',3'-c-di-GMP + 2 diphosphate</text>
        <dbReference type="Rhea" id="RHEA:24898"/>
        <dbReference type="ChEBI" id="CHEBI:33019"/>
        <dbReference type="ChEBI" id="CHEBI:37565"/>
        <dbReference type="ChEBI" id="CHEBI:58805"/>
        <dbReference type="EC" id="2.7.7.65"/>
    </reaction>
</comment>
<dbReference type="EMBL" id="JAUCDY010000007">
    <property type="protein sequence ID" value="MDM7858082.1"/>
    <property type="molecule type" value="Genomic_DNA"/>
</dbReference>
<evidence type="ECO:0000256" key="1">
    <source>
        <dbReference type="ARBA" id="ARBA00012528"/>
    </source>
</evidence>
<organism evidence="4 5">
    <name type="scientific">Thiopseudomonas acetoxidans</name>
    <dbReference type="NCBI Taxonomy" id="3041622"/>
    <lineage>
        <taxon>Bacteria</taxon>
        <taxon>Pseudomonadati</taxon>
        <taxon>Pseudomonadota</taxon>
        <taxon>Gammaproteobacteria</taxon>
        <taxon>Pseudomonadales</taxon>
        <taxon>Pseudomonadaceae</taxon>
        <taxon>Thiopseudomonas</taxon>
    </lineage>
</organism>
<keyword evidence="4" id="KW-0808">Transferase</keyword>
<accession>A0ABT7SPG6</accession>
<feature type="domain" description="GGDEF" evidence="3">
    <location>
        <begin position="1"/>
        <end position="60"/>
    </location>
</feature>
<gene>
    <name evidence="4" type="ORF">QEZ41_07305</name>
</gene>
<dbReference type="InterPro" id="IPR029787">
    <property type="entry name" value="Nucleotide_cyclase"/>
</dbReference>
<evidence type="ECO:0000259" key="3">
    <source>
        <dbReference type="PROSITE" id="PS50887"/>
    </source>
</evidence>
<keyword evidence="5" id="KW-1185">Reference proteome</keyword>
<dbReference type="Gene3D" id="3.30.70.270">
    <property type="match status" value="1"/>
</dbReference>
<evidence type="ECO:0000256" key="2">
    <source>
        <dbReference type="ARBA" id="ARBA00034247"/>
    </source>
</evidence>
<name>A0ABT7SPG6_9GAMM</name>
<dbReference type="PANTHER" id="PTHR45138:SF9">
    <property type="entry name" value="DIGUANYLATE CYCLASE DGCM-RELATED"/>
    <property type="match status" value="1"/>
</dbReference>
<dbReference type="GO" id="GO:0052621">
    <property type="term" value="F:diguanylate cyclase activity"/>
    <property type="evidence" value="ECO:0007669"/>
    <property type="project" value="UniProtKB-EC"/>
</dbReference>
<protein>
    <recommendedName>
        <fullName evidence="1">diguanylate cyclase</fullName>
        <ecNumber evidence="1">2.7.7.65</ecNumber>
    </recommendedName>
</protein>
<dbReference type="InterPro" id="IPR000160">
    <property type="entry name" value="GGDEF_dom"/>
</dbReference>
<comment type="caution">
    <text evidence="4">The sequence shown here is derived from an EMBL/GenBank/DDBJ whole genome shotgun (WGS) entry which is preliminary data.</text>
</comment>
<evidence type="ECO:0000313" key="4">
    <source>
        <dbReference type="EMBL" id="MDM7858082.1"/>
    </source>
</evidence>
<dbReference type="SUPFAM" id="SSF55073">
    <property type="entry name" value="Nucleotide cyclase"/>
    <property type="match status" value="1"/>
</dbReference>
<reference evidence="4 5" key="1">
    <citation type="submission" date="2023-06" db="EMBL/GenBank/DDBJ databases">
        <title>Thiopseudomonas sp. CY1220 draft genome sequence.</title>
        <authorList>
            <person name="Zhao G."/>
            <person name="An M."/>
        </authorList>
    </citation>
    <scope>NUCLEOTIDE SEQUENCE [LARGE SCALE GENOMIC DNA]</scope>
    <source>
        <strain evidence="4 5">CY1220</strain>
    </source>
</reference>
<dbReference type="InterPro" id="IPR050469">
    <property type="entry name" value="Diguanylate_Cyclase"/>
</dbReference>